<feature type="region of interest" description="Disordered" evidence="1">
    <location>
        <begin position="398"/>
        <end position="430"/>
    </location>
</feature>
<feature type="region of interest" description="Disordered" evidence="1">
    <location>
        <begin position="189"/>
        <end position="225"/>
    </location>
</feature>
<feature type="compositionally biased region" description="Polar residues" evidence="1">
    <location>
        <begin position="189"/>
        <end position="199"/>
    </location>
</feature>
<evidence type="ECO:0000256" key="1">
    <source>
        <dbReference type="SAM" id="MobiDB-lite"/>
    </source>
</evidence>
<accession>A0A6L2NXD8</accession>
<reference evidence="2" key="1">
    <citation type="journal article" date="2019" name="Sci. Rep.">
        <title>Draft genome of Tanacetum cinerariifolium, the natural source of mosquito coil.</title>
        <authorList>
            <person name="Yamashiro T."/>
            <person name="Shiraishi A."/>
            <person name="Satake H."/>
            <person name="Nakayama K."/>
        </authorList>
    </citation>
    <scope>NUCLEOTIDE SEQUENCE</scope>
</reference>
<feature type="compositionally biased region" description="Low complexity" evidence="1">
    <location>
        <begin position="400"/>
        <end position="429"/>
    </location>
</feature>
<sequence length="479" mass="54430">MLFAEYTRIKVKQFRETLLLHMGNVKKFVAERTRHKRQYDRRMNERQMQSRESKVVSSKALDASLVVTECVNDQEPSTEVHLTAQHNVLANEQHHTNQSEPSYDTYLLEKVDSNITLESTNMFHRGGEIDQDAEQDQVKSSLLKAEFLKTNDMVEKEVYNELLNRFLQLEKHCISLEISIQQKEESFQSNKPYILQNTTDGRKPKPRSNNQTSRSLPVPKSSHGMLNGVALVDHSRNSSSFSDSKHFVCSTCQKCVFNANLDDCITKFLKEVNCRTKDQSPKSRNNIKPAKRIPNVNKSERWISKGYRFSLNKSSTVHEKPNTPRYCLRWKPTGRIFKTVGLRWIPTVKMFVDCITKVDSEPLNGSNNDITNLYECDQTLNVSAYTLNLSAVPEVPTPVPAALTSSPSSTTVDQDAPSTSTSQTTSKQQFLVIPQEPSSEEKTLEGVIPSSFDHLNQSFDTLTKLTKKHPLENVIGDPS</sequence>
<name>A0A6L2NXD8_TANCI</name>
<organism evidence="2">
    <name type="scientific">Tanacetum cinerariifolium</name>
    <name type="common">Dalmatian daisy</name>
    <name type="synonym">Chrysanthemum cinerariifolium</name>
    <dbReference type="NCBI Taxonomy" id="118510"/>
    <lineage>
        <taxon>Eukaryota</taxon>
        <taxon>Viridiplantae</taxon>
        <taxon>Streptophyta</taxon>
        <taxon>Embryophyta</taxon>
        <taxon>Tracheophyta</taxon>
        <taxon>Spermatophyta</taxon>
        <taxon>Magnoliopsida</taxon>
        <taxon>eudicotyledons</taxon>
        <taxon>Gunneridae</taxon>
        <taxon>Pentapetalae</taxon>
        <taxon>asterids</taxon>
        <taxon>campanulids</taxon>
        <taxon>Asterales</taxon>
        <taxon>Asteraceae</taxon>
        <taxon>Asteroideae</taxon>
        <taxon>Anthemideae</taxon>
        <taxon>Anthemidinae</taxon>
        <taxon>Tanacetum</taxon>
    </lineage>
</organism>
<gene>
    <name evidence="2" type="ORF">Tci_062007</name>
</gene>
<evidence type="ECO:0008006" key="3">
    <source>
        <dbReference type="Google" id="ProtNLM"/>
    </source>
</evidence>
<evidence type="ECO:0000313" key="2">
    <source>
        <dbReference type="EMBL" id="GEU90029.1"/>
    </source>
</evidence>
<comment type="caution">
    <text evidence="2">The sequence shown here is derived from an EMBL/GenBank/DDBJ whole genome shotgun (WGS) entry which is preliminary data.</text>
</comment>
<dbReference type="AlphaFoldDB" id="A0A6L2NXD8"/>
<dbReference type="EMBL" id="BKCJ010010092">
    <property type="protein sequence ID" value="GEU90029.1"/>
    <property type="molecule type" value="Genomic_DNA"/>
</dbReference>
<protein>
    <recommendedName>
        <fullName evidence="3">Integrase, catalytic region, zinc finger, CCHC-type, peptidase aspartic, catalytic</fullName>
    </recommendedName>
</protein>
<proteinExistence type="predicted"/>